<organism evidence="2">
    <name type="scientific">Zeugodacus cucurbitae</name>
    <name type="common">Melon fruit fly</name>
    <name type="synonym">Bactrocera cucurbitae</name>
    <dbReference type="NCBI Taxonomy" id="28588"/>
    <lineage>
        <taxon>Eukaryota</taxon>
        <taxon>Metazoa</taxon>
        <taxon>Ecdysozoa</taxon>
        <taxon>Arthropoda</taxon>
        <taxon>Hexapoda</taxon>
        <taxon>Insecta</taxon>
        <taxon>Pterygota</taxon>
        <taxon>Neoptera</taxon>
        <taxon>Endopterygota</taxon>
        <taxon>Diptera</taxon>
        <taxon>Brachycera</taxon>
        <taxon>Muscomorpha</taxon>
        <taxon>Tephritoidea</taxon>
        <taxon>Tephritidae</taxon>
        <taxon>Zeugodacus</taxon>
        <taxon>Zeugodacus</taxon>
    </lineage>
</organism>
<gene>
    <name evidence="2" type="primary">safA_0</name>
    <name evidence="3" type="synonym">safA_1</name>
    <name evidence="3" type="ORF">g.17639</name>
    <name evidence="2" type="ORF">g.17641</name>
</gene>
<protein>
    <submittedName>
        <fullName evidence="2">SpoIVD-associated factor A</fullName>
    </submittedName>
</protein>
<reference evidence="2" key="2">
    <citation type="journal article" date="2015" name="Gigascience">
        <title>Reconstructing a comprehensive transcriptome assembly of a white-pupal translocated strain of the pest fruit fly Bactrocera cucurbitae.</title>
        <authorList>
            <person name="Sim S.B."/>
            <person name="Calla B."/>
            <person name="Hall B."/>
            <person name="DeRego T."/>
            <person name="Geib S.M."/>
        </authorList>
    </citation>
    <scope>NUCLEOTIDE SEQUENCE</scope>
</reference>
<sequence>MISSVLDFSQSESDKVGLNKQQSSWFGAILGAGAGAQGVHSKDNLVQAFVQFLEQESQPKSEDANMPNLLNITQQSSPPAAGSASQPARRTSTSSNSGAVAATANSPAAPIPIQPLLLNDFAPSRNSSSILKDILNDS</sequence>
<accession>A0A0A1WDQ4</accession>
<feature type="compositionally biased region" description="Polar residues" evidence="1">
    <location>
        <begin position="89"/>
        <end position="98"/>
    </location>
</feature>
<feature type="compositionally biased region" description="Low complexity" evidence="1">
    <location>
        <begin position="74"/>
        <end position="88"/>
    </location>
</feature>
<dbReference type="AlphaFoldDB" id="A0A0A1WDQ4"/>
<feature type="region of interest" description="Disordered" evidence="1">
    <location>
        <begin position="56"/>
        <end position="106"/>
    </location>
</feature>
<evidence type="ECO:0000313" key="3">
    <source>
        <dbReference type="EMBL" id="JAC97058.1"/>
    </source>
</evidence>
<evidence type="ECO:0000313" key="2">
    <source>
        <dbReference type="EMBL" id="JAC97031.1"/>
    </source>
</evidence>
<reference evidence="2" key="1">
    <citation type="submission" date="2014-11" db="EMBL/GenBank/DDBJ databases">
        <authorList>
            <person name="Geib S."/>
        </authorList>
    </citation>
    <scope>NUCLEOTIDE SEQUENCE</scope>
</reference>
<name>A0A0A1WDQ4_ZEUCU</name>
<evidence type="ECO:0000256" key="1">
    <source>
        <dbReference type="SAM" id="MobiDB-lite"/>
    </source>
</evidence>
<proteinExistence type="predicted"/>
<dbReference type="EMBL" id="GBXI01017233">
    <property type="protein sequence ID" value="JAC97058.1"/>
    <property type="molecule type" value="Transcribed_RNA"/>
</dbReference>
<dbReference type="EMBL" id="GBXI01017260">
    <property type="protein sequence ID" value="JAC97031.1"/>
    <property type="molecule type" value="Transcribed_RNA"/>
</dbReference>